<dbReference type="STRING" id="7574.A0A1S3IS75"/>
<dbReference type="InterPro" id="IPR016161">
    <property type="entry name" value="Ald_DH/histidinol_DH"/>
</dbReference>
<dbReference type="KEGG" id="lak:106166813"/>
<feature type="domain" description="Aldehyde dehydrogenase" evidence="6">
    <location>
        <begin position="16"/>
        <end position="478"/>
    </location>
</feature>
<name>A0A1S3IS75_LINAN</name>
<dbReference type="Proteomes" id="UP000085678">
    <property type="component" value="Unplaced"/>
</dbReference>
<dbReference type="InterPro" id="IPR015590">
    <property type="entry name" value="Aldehyde_DH_dom"/>
</dbReference>
<evidence type="ECO:0000256" key="2">
    <source>
        <dbReference type="ARBA" id="ARBA00023002"/>
    </source>
</evidence>
<evidence type="ECO:0000256" key="1">
    <source>
        <dbReference type="ARBA" id="ARBA00009986"/>
    </source>
</evidence>
<dbReference type="CDD" id="cd07093">
    <property type="entry name" value="ALDH_F8_HMSADH"/>
    <property type="match status" value="1"/>
</dbReference>
<dbReference type="OrthoDB" id="310895at2759"/>
<keyword evidence="7" id="KW-1185">Reference proteome</keyword>
<evidence type="ECO:0000256" key="5">
    <source>
        <dbReference type="RuleBase" id="RU003345"/>
    </source>
</evidence>
<dbReference type="Pfam" id="PF00171">
    <property type="entry name" value="Aldedh"/>
    <property type="match status" value="1"/>
</dbReference>
<evidence type="ECO:0000313" key="8">
    <source>
        <dbReference type="RefSeq" id="XP_013400923.1"/>
    </source>
</evidence>
<dbReference type="PANTHER" id="PTHR43720:SF2">
    <property type="entry name" value="2-AMINOMUCONIC SEMIALDEHYDE DEHYDROGENASE"/>
    <property type="match status" value="1"/>
</dbReference>
<dbReference type="InterPro" id="IPR016160">
    <property type="entry name" value="Ald_DH_CS_CYS"/>
</dbReference>
<dbReference type="PANTHER" id="PTHR43720">
    <property type="entry name" value="2-AMINOMUCONIC SEMIALDEHYDE DEHYDROGENASE"/>
    <property type="match status" value="1"/>
</dbReference>
<dbReference type="AlphaFoldDB" id="A0A1S3IS75"/>
<dbReference type="InterPro" id="IPR029510">
    <property type="entry name" value="Ald_DH_CS_GLU"/>
</dbReference>
<dbReference type="InterPro" id="IPR016162">
    <property type="entry name" value="Ald_DH_N"/>
</dbReference>
<feature type="active site" evidence="4">
    <location>
        <position position="248"/>
    </location>
</feature>
<keyword evidence="2 5" id="KW-0560">Oxidoreductase</keyword>
<dbReference type="FunFam" id="3.40.309.10:FF:000012">
    <property type="entry name" value="Betaine aldehyde dehydrogenase"/>
    <property type="match status" value="1"/>
</dbReference>
<evidence type="ECO:0000256" key="3">
    <source>
        <dbReference type="ARBA" id="ARBA00023027"/>
    </source>
</evidence>
<sequence>MAVVVSNFVNGEFVAAQDYIDSINPATGELWAKIPNSTEDEVNVAVAAAKNAFEGWSTTTIQDRSKILQKIADLLEKELKEFAEVESRDQGKPVSLATNIDIPRAVYNFRFFATSILHIKSDCTFLDGAGAVNYVQHVPVGVAGLISPWNLPMYLVTWKIAPCIAFGNTCVVKPSEMTSVTAFMLCKVFQDAGLPPGVVNMVCGTGPRTGEVIIRHPDVPLISFTGSTAVGRHIQEVTAPNTKKLSLELGGKNAAIIFEDCDLANCITTTLRSSFTNQGEVCLCTSRIFVQEGIYSEFIQRFVEASRQLKVGDPTTNVNLGALISAQHLNKVKSFVELARKEGATIQCGQGVDQLNLPNPENKNGYFFLPTVITNVSDSSELMQSEIFGPVVCIVPFTSEQEVIKRANNCRYGLCATVWTKDLGRAQRVARKMEVGTVWTNCWLVRDLNMPFGGMKDSGIGRESATDSLEFFTEKKTICMMIGT</sequence>
<evidence type="ECO:0000313" key="7">
    <source>
        <dbReference type="Proteomes" id="UP000085678"/>
    </source>
</evidence>
<evidence type="ECO:0000259" key="6">
    <source>
        <dbReference type="Pfam" id="PF00171"/>
    </source>
</evidence>
<dbReference type="GO" id="GO:0016620">
    <property type="term" value="F:oxidoreductase activity, acting on the aldehyde or oxo group of donors, NAD or NADP as acceptor"/>
    <property type="evidence" value="ECO:0007669"/>
    <property type="project" value="InterPro"/>
</dbReference>
<dbReference type="SUPFAM" id="SSF53720">
    <property type="entry name" value="ALDH-like"/>
    <property type="match status" value="1"/>
</dbReference>
<dbReference type="InterPro" id="IPR016163">
    <property type="entry name" value="Ald_DH_C"/>
</dbReference>
<comment type="similarity">
    <text evidence="1 5">Belongs to the aldehyde dehydrogenase family.</text>
</comment>
<evidence type="ECO:0000256" key="4">
    <source>
        <dbReference type="PROSITE-ProRule" id="PRU10007"/>
    </source>
</evidence>
<accession>A0A1S3IS75</accession>
<proteinExistence type="inferred from homology"/>
<dbReference type="PROSITE" id="PS00070">
    <property type="entry name" value="ALDEHYDE_DEHYDR_CYS"/>
    <property type="match status" value="1"/>
</dbReference>
<organism evidence="7 8">
    <name type="scientific">Lingula anatina</name>
    <name type="common">Brachiopod</name>
    <name type="synonym">Lingula unguis</name>
    <dbReference type="NCBI Taxonomy" id="7574"/>
    <lineage>
        <taxon>Eukaryota</taxon>
        <taxon>Metazoa</taxon>
        <taxon>Spiralia</taxon>
        <taxon>Lophotrochozoa</taxon>
        <taxon>Brachiopoda</taxon>
        <taxon>Linguliformea</taxon>
        <taxon>Lingulata</taxon>
        <taxon>Lingulida</taxon>
        <taxon>Linguloidea</taxon>
        <taxon>Lingulidae</taxon>
        <taxon>Lingula</taxon>
    </lineage>
</organism>
<dbReference type="Gene3D" id="3.40.309.10">
    <property type="entry name" value="Aldehyde Dehydrogenase, Chain A, domain 2"/>
    <property type="match status" value="1"/>
</dbReference>
<dbReference type="Gene3D" id="3.40.605.10">
    <property type="entry name" value="Aldehyde Dehydrogenase, Chain A, domain 1"/>
    <property type="match status" value="1"/>
</dbReference>
<dbReference type="RefSeq" id="XP_013400923.1">
    <property type="nucleotide sequence ID" value="XM_013545469.1"/>
</dbReference>
<protein>
    <submittedName>
        <fullName evidence="8">Aldehyde dehydrogenase family 8 member A1</fullName>
    </submittedName>
</protein>
<reference evidence="8" key="1">
    <citation type="submission" date="2025-08" db="UniProtKB">
        <authorList>
            <consortium name="RefSeq"/>
        </authorList>
    </citation>
    <scope>IDENTIFICATION</scope>
    <source>
        <tissue evidence="8">Gonads</tissue>
    </source>
</reference>
<keyword evidence="3" id="KW-0520">NAD</keyword>
<gene>
    <name evidence="8" type="primary">LOC106166813</name>
</gene>
<dbReference type="InParanoid" id="A0A1S3IS75"/>
<dbReference type="FunFam" id="3.40.605.10:FF:000001">
    <property type="entry name" value="Aldehyde dehydrogenase 1"/>
    <property type="match status" value="1"/>
</dbReference>
<dbReference type="PROSITE" id="PS00687">
    <property type="entry name" value="ALDEHYDE_DEHYDR_GLU"/>
    <property type="match status" value="1"/>
</dbReference>
<dbReference type="GeneID" id="106166813"/>